<evidence type="ECO:0000313" key="6">
    <source>
        <dbReference type="EMBL" id="EAS02702.2"/>
    </source>
</evidence>
<dbReference type="PANTHER" id="PTHR13780:SF35">
    <property type="entry name" value="LD22662P"/>
    <property type="match status" value="1"/>
</dbReference>
<proteinExistence type="inferred from homology"/>
<name>I7MLM4_TETTS</name>
<feature type="domain" description="CBS" evidence="5">
    <location>
        <begin position="69"/>
        <end position="129"/>
    </location>
</feature>
<dbReference type="AlphaFoldDB" id="I7MLM4"/>
<dbReference type="SMART" id="SM00116">
    <property type="entry name" value="CBS"/>
    <property type="match status" value="3"/>
</dbReference>
<gene>
    <name evidence="6" type="ORF">TTHERM_00347920</name>
</gene>
<feature type="domain" description="CBS" evidence="5">
    <location>
        <begin position="242"/>
        <end position="301"/>
    </location>
</feature>
<dbReference type="InterPro" id="IPR050511">
    <property type="entry name" value="AMPK_gamma/SDS23_families"/>
</dbReference>
<comment type="similarity">
    <text evidence="1">Belongs to the 5'-AMP-activated protein kinase gamma subunit family.</text>
</comment>
<keyword evidence="7" id="KW-1185">Reference proteome</keyword>
<dbReference type="SUPFAM" id="SSF54631">
    <property type="entry name" value="CBS-domain pair"/>
    <property type="match status" value="2"/>
</dbReference>
<dbReference type="PANTHER" id="PTHR13780">
    <property type="entry name" value="AMP-ACTIVATED PROTEIN KINASE, GAMMA REGULATORY SUBUNIT"/>
    <property type="match status" value="1"/>
</dbReference>
<dbReference type="OrthoDB" id="286637at2759"/>
<dbReference type="STRING" id="312017.I7MLM4"/>
<dbReference type="KEGG" id="tet:TTHERM_00347920"/>
<keyword evidence="3 4" id="KW-0129">CBS domain</keyword>
<evidence type="ECO:0000259" key="5">
    <source>
        <dbReference type="PROSITE" id="PS51371"/>
    </source>
</evidence>
<dbReference type="CDD" id="cd02205">
    <property type="entry name" value="CBS_pair_SF"/>
    <property type="match status" value="1"/>
</dbReference>
<dbReference type="InterPro" id="IPR046342">
    <property type="entry name" value="CBS_dom_sf"/>
</dbReference>
<evidence type="ECO:0000256" key="2">
    <source>
        <dbReference type="ARBA" id="ARBA00022737"/>
    </source>
</evidence>
<dbReference type="InParanoid" id="I7MLM4"/>
<reference evidence="7" key="1">
    <citation type="journal article" date="2006" name="PLoS Biol.">
        <title>Macronuclear genome sequence of the ciliate Tetrahymena thermophila, a model eukaryote.</title>
        <authorList>
            <person name="Eisen J.A."/>
            <person name="Coyne R.S."/>
            <person name="Wu M."/>
            <person name="Wu D."/>
            <person name="Thiagarajan M."/>
            <person name="Wortman J.R."/>
            <person name="Badger J.H."/>
            <person name="Ren Q."/>
            <person name="Amedeo P."/>
            <person name="Jones K.M."/>
            <person name="Tallon L.J."/>
            <person name="Delcher A.L."/>
            <person name="Salzberg S.L."/>
            <person name="Silva J.C."/>
            <person name="Haas B.J."/>
            <person name="Majoros W.H."/>
            <person name="Farzad M."/>
            <person name="Carlton J.M."/>
            <person name="Smith R.K. Jr."/>
            <person name="Garg J."/>
            <person name="Pearlman R.E."/>
            <person name="Karrer K.M."/>
            <person name="Sun L."/>
            <person name="Manning G."/>
            <person name="Elde N.C."/>
            <person name="Turkewitz A.P."/>
            <person name="Asai D.J."/>
            <person name="Wilkes D.E."/>
            <person name="Wang Y."/>
            <person name="Cai H."/>
            <person name="Collins K."/>
            <person name="Stewart B.A."/>
            <person name="Lee S.R."/>
            <person name="Wilamowska K."/>
            <person name="Weinberg Z."/>
            <person name="Ruzzo W.L."/>
            <person name="Wloga D."/>
            <person name="Gaertig J."/>
            <person name="Frankel J."/>
            <person name="Tsao C.-C."/>
            <person name="Gorovsky M.A."/>
            <person name="Keeling P.J."/>
            <person name="Waller R.F."/>
            <person name="Patron N.J."/>
            <person name="Cherry J.M."/>
            <person name="Stover N.A."/>
            <person name="Krieger C.J."/>
            <person name="del Toro C."/>
            <person name="Ryder H.F."/>
            <person name="Williamson S.C."/>
            <person name="Barbeau R.A."/>
            <person name="Hamilton E.P."/>
            <person name="Orias E."/>
        </authorList>
    </citation>
    <scope>NUCLEOTIDE SEQUENCE [LARGE SCALE GENOMIC DNA]</scope>
    <source>
        <strain evidence="7">SB210</strain>
    </source>
</reference>
<evidence type="ECO:0000256" key="3">
    <source>
        <dbReference type="ARBA" id="ARBA00023122"/>
    </source>
</evidence>
<dbReference type="PROSITE" id="PS51371">
    <property type="entry name" value="CBS"/>
    <property type="match status" value="3"/>
</dbReference>
<keyword evidence="2" id="KW-0677">Repeat</keyword>
<dbReference type="Pfam" id="PF00571">
    <property type="entry name" value="CBS"/>
    <property type="match status" value="3"/>
</dbReference>
<dbReference type="Proteomes" id="UP000009168">
    <property type="component" value="Unassembled WGS sequence"/>
</dbReference>
<feature type="domain" description="CBS" evidence="5">
    <location>
        <begin position="318"/>
        <end position="380"/>
    </location>
</feature>
<dbReference type="SMR" id="I7MLM4"/>
<evidence type="ECO:0000313" key="7">
    <source>
        <dbReference type="Proteomes" id="UP000009168"/>
    </source>
</evidence>
<dbReference type="InterPro" id="IPR000644">
    <property type="entry name" value="CBS_dom"/>
</dbReference>
<organism evidence="6 7">
    <name type="scientific">Tetrahymena thermophila (strain SB210)</name>
    <dbReference type="NCBI Taxonomy" id="312017"/>
    <lineage>
        <taxon>Eukaryota</taxon>
        <taxon>Sar</taxon>
        <taxon>Alveolata</taxon>
        <taxon>Ciliophora</taxon>
        <taxon>Intramacronucleata</taxon>
        <taxon>Oligohymenophorea</taxon>
        <taxon>Hymenostomatida</taxon>
        <taxon>Tetrahymenina</taxon>
        <taxon>Tetrahymenidae</taxon>
        <taxon>Tetrahymena</taxon>
    </lineage>
</organism>
<protein>
    <submittedName>
        <fullName evidence="6">CBS domain protein</fullName>
    </submittedName>
</protein>
<dbReference type="Gene3D" id="3.10.580.10">
    <property type="entry name" value="CBS-domain"/>
    <property type="match status" value="2"/>
</dbReference>
<dbReference type="RefSeq" id="XP_001022947.2">
    <property type="nucleotide sequence ID" value="XM_001022947.2"/>
</dbReference>
<evidence type="ECO:0000256" key="4">
    <source>
        <dbReference type="PROSITE-ProRule" id="PRU00703"/>
    </source>
</evidence>
<sequence length="458" mass="53743">MDTEFQKKLIPKVQSREDILNNYSKEINIKLDIIQAQNSDNFILLKQESYKNSIHAFLYENKVYDCLPKNSQVVVIDKNFSCAEAMNLVIKNDFEEAIIWNQDTSQFDGIITYSDIVNIILKSYKNVALGQIPLSDSQRQTQGFDKLQEEFKKFNEDDQMADDNDVGVYSKNENEMEDEDIKLNNNKTSIPMNQSIKLKGQEQEFHAENYPFNEDQKQIFLSDLQKLSVRGWFRILNQDEYESKELISVTLEAKLQEACSKMIEHKIHRILVIDQESQLVVGILTYKDILLFLIRNLTQDFQGDEKDDQYDIPISYAMDQLCIQEVLSCNHLDTTYNAFDVMMNKWKVSSVPIVGENNAYMGLIHRRDIVFIWKTQNFGILSRPVHEFMVFLKEQKQKYKLMSLEVNEFFEPNDCVRKVVENLFLAQGNRLVSINKQTQQLDKFITLSDIFQYYLQDN</sequence>
<dbReference type="GeneID" id="7838894"/>
<accession>I7MLM4</accession>
<evidence type="ECO:0000256" key="1">
    <source>
        <dbReference type="ARBA" id="ARBA00006750"/>
    </source>
</evidence>
<dbReference type="EMBL" id="GG662523">
    <property type="protein sequence ID" value="EAS02702.2"/>
    <property type="molecule type" value="Genomic_DNA"/>
</dbReference>